<sequence length="327" mass="38293">MKRLCYLCLFWMALSSIAVYTVLVSRVDISRRLFTADSVLYEHPDEFLGFNNVSGTPDGCYIVPNIVHFIRFGLQEFSFVDAVCLLAALKNQKPDKIYLHTDLPNFYGRHWKVILSTPGIGGVIELKYMRVPDQIYGQTLNNLGWRKYHASDIARLQILMKYGGIYLDNDSYIVQSLDTFRKYEMAIGWRPGGNISNQVMVAHKNARFLREWLLTYKDHYDSHGWYYNAGIRPTQEVLSRRPELVHRVSRRFAEYHGVADMLYLSKSDAWMDHYAIHLYVNHMKALVRRNLSSEATYPVVFNEDNIRLYPVNFRDMVYDVYPINRTV</sequence>
<organism evidence="1">
    <name type="scientific">Lygus hesperus</name>
    <name type="common">Western plant bug</name>
    <dbReference type="NCBI Taxonomy" id="30085"/>
    <lineage>
        <taxon>Eukaryota</taxon>
        <taxon>Metazoa</taxon>
        <taxon>Ecdysozoa</taxon>
        <taxon>Arthropoda</taxon>
        <taxon>Hexapoda</taxon>
        <taxon>Insecta</taxon>
        <taxon>Pterygota</taxon>
        <taxon>Neoptera</taxon>
        <taxon>Paraneoptera</taxon>
        <taxon>Hemiptera</taxon>
        <taxon>Heteroptera</taxon>
        <taxon>Panheteroptera</taxon>
        <taxon>Cimicomorpha</taxon>
        <taxon>Miridae</taxon>
        <taxon>Mirini</taxon>
        <taxon>Lygus</taxon>
    </lineage>
</organism>
<dbReference type="PANTHER" id="PTHR46830:SF1">
    <property type="entry name" value="ALPHA-1,4-N-ACETYLGLUCOSAMINYLTRANSFERASE"/>
    <property type="match status" value="1"/>
</dbReference>
<proteinExistence type="predicted"/>
<dbReference type="InterPro" id="IPR029044">
    <property type="entry name" value="Nucleotide-diphossugar_trans"/>
</dbReference>
<dbReference type="SUPFAM" id="SSF53448">
    <property type="entry name" value="Nucleotide-diphospho-sugar transferases"/>
    <property type="match status" value="1"/>
</dbReference>
<protein>
    <recommendedName>
        <fullName evidence="2">Alpha-1,4-N-acetylglucosaminyltransferase</fullName>
    </recommendedName>
</protein>
<dbReference type="InterPro" id="IPR007577">
    <property type="entry name" value="GlycoTrfase_DXD_sugar-bd_CS"/>
</dbReference>
<dbReference type="PANTHER" id="PTHR46830">
    <property type="entry name" value="TRANSFERASE, PUTATIVE-RELATED"/>
    <property type="match status" value="1"/>
</dbReference>
<accession>A0A0A9YST6</accession>
<reference evidence="1" key="2">
    <citation type="submission" date="2014-07" db="EMBL/GenBank/DDBJ databases">
        <authorList>
            <person name="Hull J."/>
        </authorList>
    </citation>
    <scope>NUCLEOTIDE SEQUENCE</scope>
</reference>
<dbReference type="Pfam" id="PF04488">
    <property type="entry name" value="Gly_transf_sug"/>
    <property type="match status" value="1"/>
</dbReference>
<dbReference type="Gene3D" id="3.90.550.20">
    <property type="match status" value="1"/>
</dbReference>
<reference evidence="1" key="1">
    <citation type="journal article" date="2014" name="PLoS ONE">
        <title>Transcriptome-Based Identification of ABC Transporters in the Western Tarnished Plant Bug Lygus hesperus.</title>
        <authorList>
            <person name="Hull J.J."/>
            <person name="Chaney K."/>
            <person name="Geib S.M."/>
            <person name="Fabrick J.A."/>
            <person name="Brent C.S."/>
            <person name="Walsh D."/>
            <person name="Lavine L.C."/>
        </authorList>
    </citation>
    <scope>NUCLEOTIDE SEQUENCE</scope>
</reference>
<gene>
    <name evidence="1" type="ORF">CM83_51674</name>
</gene>
<evidence type="ECO:0000313" key="1">
    <source>
        <dbReference type="EMBL" id="JAG35274.1"/>
    </source>
</evidence>
<name>A0A0A9YST6_LYGHE</name>
<evidence type="ECO:0008006" key="2">
    <source>
        <dbReference type="Google" id="ProtNLM"/>
    </source>
</evidence>
<dbReference type="AlphaFoldDB" id="A0A0A9YST6"/>
<dbReference type="EMBL" id="GBHO01008330">
    <property type="protein sequence ID" value="JAG35274.1"/>
    <property type="molecule type" value="Transcribed_RNA"/>
</dbReference>